<dbReference type="AlphaFoldDB" id="A0A6H1ZM20"/>
<gene>
    <name evidence="1" type="ORF">TM448A01213_0006</name>
    <name evidence="2" type="ORF">TM448B00810_0026</name>
</gene>
<dbReference type="EMBL" id="MT144112">
    <property type="protein sequence ID" value="QJA48973.1"/>
    <property type="molecule type" value="Genomic_DNA"/>
</dbReference>
<evidence type="ECO:0000313" key="2">
    <source>
        <dbReference type="EMBL" id="QJH96793.1"/>
    </source>
</evidence>
<evidence type="ECO:0000313" key="1">
    <source>
        <dbReference type="EMBL" id="QJA48973.1"/>
    </source>
</evidence>
<dbReference type="SUPFAM" id="SSF88697">
    <property type="entry name" value="PUA domain-like"/>
    <property type="match status" value="1"/>
</dbReference>
<protein>
    <submittedName>
        <fullName evidence="1">Uncharacterized protein</fullName>
    </submittedName>
</protein>
<accession>A0A6H1ZM20</accession>
<organism evidence="1">
    <name type="scientific">viral metagenome</name>
    <dbReference type="NCBI Taxonomy" id="1070528"/>
    <lineage>
        <taxon>unclassified sequences</taxon>
        <taxon>metagenomes</taxon>
        <taxon>organismal metagenomes</taxon>
    </lineage>
</organism>
<sequence length="54" mass="6326">MEHHGISVEEFLAHEHTEGLWCWVLKDVRKLPEPVPCRGAQGLWEWSEPMVTED</sequence>
<name>A0A6H1ZM20_9ZZZZ</name>
<proteinExistence type="predicted"/>
<dbReference type="InterPro" id="IPR015947">
    <property type="entry name" value="PUA-like_sf"/>
</dbReference>
<reference evidence="1" key="1">
    <citation type="submission" date="2020-03" db="EMBL/GenBank/DDBJ databases">
        <title>The deep terrestrial virosphere.</title>
        <authorList>
            <person name="Holmfeldt K."/>
            <person name="Nilsson E."/>
            <person name="Simone D."/>
            <person name="Lopez-Fernandez M."/>
            <person name="Wu X."/>
            <person name="de Brujin I."/>
            <person name="Lundin D."/>
            <person name="Andersson A."/>
            <person name="Bertilsson S."/>
            <person name="Dopson M."/>
        </authorList>
    </citation>
    <scope>NUCLEOTIDE SEQUENCE</scope>
    <source>
        <strain evidence="1">TM448A01213</strain>
        <strain evidence="2">TM448B00810</strain>
    </source>
</reference>
<dbReference type="EMBL" id="MT144662">
    <property type="protein sequence ID" value="QJH96793.1"/>
    <property type="molecule type" value="Genomic_DNA"/>
</dbReference>